<dbReference type="GO" id="GO:0005759">
    <property type="term" value="C:mitochondrial matrix"/>
    <property type="evidence" value="ECO:0007669"/>
    <property type="project" value="UniProtKB-SubCell"/>
</dbReference>
<dbReference type="InterPro" id="IPR014731">
    <property type="entry name" value="ETF_asu_C"/>
</dbReference>
<dbReference type="InterPro" id="IPR001308">
    <property type="entry name" value="ETF_a/FixB"/>
</dbReference>
<dbReference type="PIRSF" id="PIRSF000089">
    <property type="entry name" value="Electra_flavoP_a"/>
    <property type="match status" value="1"/>
</dbReference>
<dbReference type="VEuPathDB" id="FungiDB:YALI0_E13420g"/>
<dbReference type="SUPFAM" id="SSF52402">
    <property type="entry name" value="Adenine nucleotide alpha hydrolases-like"/>
    <property type="match status" value="1"/>
</dbReference>
<evidence type="ECO:0000256" key="11">
    <source>
        <dbReference type="SAM" id="MobiDB-lite"/>
    </source>
</evidence>
<dbReference type="InterPro" id="IPR014730">
    <property type="entry name" value="ETF_a/b_N"/>
</dbReference>
<evidence type="ECO:0000256" key="1">
    <source>
        <dbReference type="ARBA" id="ARBA00004305"/>
    </source>
</evidence>
<keyword evidence="7 9" id="KW-0249">Electron transport</keyword>
<dbReference type="EMBL" id="KZ858950">
    <property type="protein sequence ID" value="RDW28766.1"/>
    <property type="molecule type" value="Genomic_DNA"/>
</dbReference>
<evidence type="ECO:0000313" key="13">
    <source>
        <dbReference type="EMBL" id="RDW28766.1"/>
    </source>
</evidence>
<evidence type="ECO:0000259" key="12">
    <source>
        <dbReference type="SMART" id="SM00893"/>
    </source>
</evidence>
<feature type="binding site" evidence="10">
    <location>
        <begin position="266"/>
        <end position="270"/>
    </location>
    <ligand>
        <name>FAD</name>
        <dbReference type="ChEBI" id="CHEBI:57692"/>
    </ligand>
</feature>
<dbReference type="Gene3D" id="3.40.50.1220">
    <property type="entry name" value="TPP-binding domain"/>
    <property type="match status" value="1"/>
</dbReference>
<sequence length="336" mass="34578">MFALRNQVRTHIARGFVSARQSLSTLALIEQSNGTIAGSTLNALTAAKELGGDVTALVAGSKAADVAAQVAKIKGIAAVLTASSPAYDHGLPENYADLVAAATKEGGFTHVVAPSSAFGKNVLPRVSALLDATQISDITKIESEDTFVRPIYAGNAIETVKSKDPIKLLTVRASAFPAVELEGGSASVSDAKDPASEPQSEWLSEELTKSERPDLGGAKKVVSGGRGLKNKENFDKIMFPLADALGAAVGASRAAVDSGFADNSLQVGQTGKVVAPELYIAVGISGAIQHLAGMKDSKVIAAINKDADAPIFEVADVGLVADLFDAVPELTEKVKA</sequence>
<dbReference type="GO" id="GO:0009055">
    <property type="term" value="F:electron transfer activity"/>
    <property type="evidence" value="ECO:0007669"/>
    <property type="project" value="InterPro"/>
</dbReference>
<dbReference type="OMA" id="WRPYAEQ"/>
<dbReference type="Gene3D" id="3.40.50.620">
    <property type="entry name" value="HUPs"/>
    <property type="match status" value="1"/>
</dbReference>
<dbReference type="InterPro" id="IPR014729">
    <property type="entry name" value="Rossmann-like_a/b/a_fold"/>
</dbReference>
<dbReference type="FunFam" id="3.40.50.1220:FF:000001">
    <property type="entry name" value="Electron transfer flavoprotein, alpha subunit"/>
    <property type="match status" value="1"/>
</dbReference>
<dbReference type="InterPro" id="IPR018206">
    <property type="entry name" value="ETF_asu_C_CS"/>
</dbReference>
<feature type="region of interest" description="Disordered" evidence="11">
    <location>
        <begin position="186"/>
        <end position="209"/>
    </location>
</feature>
<dbReference type="GO" id="GO:0050660">
    <property type="term" value="F:flavin adenine dinucleotide binding"/>
    <property type="evidence" value="ECO:0007669"/>
    <property type="project" value="InterPro"/>
</dbReference>
<dbReference type="GO" id="GO:0033539">
    <property type="term" value="P:fatty acid beta-oxidation using acyl-CoA dehydrogenase"/>
    <property type="evidence" value="ECO:0007669"/>
    <property type="project" value="TreeGrafter"/>
</dbReference>
<evidence type="ECO:0000313" key="14">
    <source>
        <dbReference type="Proteomes" id="UP000256601"/>
    </source>
</evidence>
<dbReference type="InterPro" id="IPR033947">
    <property type="entry name" value="ETF_alpha_N"/>
</dbReference>
<name>A0A371CEQ1_YARLL</name>
<evidence type="ECO:0000256" key="8">
    <source>
        <dbReference type="ARBA" id="ARBA00025416"/>
    </source>
</evidence>
<keyword evidence="6 9" id="KW-0274">FAD</keyword>
<accession>A0A371CEQ1</accession>
<dbReference type="InterPro" id="IPR029035">
    <property type="entry name" value="DHS-like_NAD/FAD-binding_dom"/>
</dbReference>
<comment type="cofactor">
    <cofactor evidence="9 10">
        <name>FAD</name>
        <dbReference type="ChEBI" id="CHEBI:57692"/>
    </cofactor>
    <text evidence="9 10">Binds 1 FAD per dimer.</text>
</comment>
<evidence type="ECO:0000256" key="2">
    <source>
        <dbReference type="ARBA" id="ARBA00005817"/>
    </source>
</evidence>
<evidence type="ECO:0000256" key="4">
    <source>
        <dbReference type="ARBA" id="ARBA00022448"/>
    </source>
</evidence>
<feature type="binding site" evidence="10">
    <location>
        <position position="226"/>
    </location>
    <ligand>
        <name>FAD</name>
        <dbReference type="ChEBI" id="CHEBI:57692"/>
    </ligand>
</feature>
<dbReference type="Pfam" id="PF01012">
    <property type="entry name" value="ETF"/>
    <property type="match status" value="1"/>
</dbReference>
<dbReference type="SUPFAM" id="SSF52467">
    <property type="entry name" value="DHS-like NAD/FAD-binding domain"/>
    <property type="match status" value="1"/>
</dbReference>
<dbReference type="Proteomes" id="UP000256601">
    <property type="component" value="Unassembled WGS sequence"/>
</dbReference>
<keyword evidence="5 9" id="KW-0285">Flavoprotein</keyword>
<evidence type="ECO:0000256" key="5">
    <source>
        <dbReference type="ARBA" id="ARBA00022630"/>
    </source>
</evidence>
<dbReference type="VEuPathDB" id="FungiDB:YALI1_E16359g"/>
<dbReference type="PANTHER" id="PTHR43153:SF1">
    <property type="entry name" value="ELECTRON TRANSFER FLAVOPROTEIN SUBUNIT ALPHA, MITOCHONDRIAL"/>
    <property type="match status" value="1"/>
</dbReference>
<feature type="binding site" evidence="10">
    <location>
        <begin position="283"/>
        <end position="290"/>
    </location>
    <ligand>
        <name>FAD</name>
        <dbReference type="ChEBI" id="CHEBI:57692"/>
    </ligand>
</feature>
<comment type="subcellular location">
    <subcellularLocation>
        <location evidence="1 9">Mitochondrion matrix</location>
    </subcellularLocation>
</comment>
<evidence type="ECO:0000256" key="6">
    <source>
        <dbReference type="ARBA" id="ARBA00022827"/>
    </source>
</evidence>
<comment type="similarity">
    <text evidence="2 9">Belongs to the ETF alpha-subunit/FixB family.</text>
</comment>
<evidence type="ECO:0000256" key="10">
    <source>
        <dbReference type="PIRSR" id="PIRSR000089-1"/>
    </source>
</evidence>
<keyword evidence="4 9" id="KW-0813">Transport</keyword>
<comment type="function">
    <text evidence="8 9">The electron transfer flavoprotein serves as a specific electron acceptor for several dehydrogenases, including five acyl-CoA dehydrogenases, glutaryl-CoA and sarcosine dehydrogenase. It transfers the electrons to the main mitochondrial respiratory chain via ETF-ubiquinone oxidoreductase (ETF dehydrogenase).</text>
</comment>
<dbReference type="Pfam" id="PF00766">
    <property type="entry name" value="ETF_alpha"/>
    <property type="match status" value="1"/>
</dbReference>
<dbReference type="PROSITE" id="PS00696">
    <property type="entry name" value="ETF_ALPHA"/>
    <property type="match status" value="1"/>
</dbReference>
<feature type="binding site" evidence="10">
    <location>
        <position position="304"/>
    </location>
    <ligand>
        <name>FAD</name>
        <dbReference type="ChEBI" id="CHEBI:57692"/>
    </ligand>
</feature>
<evidence type="ECO:0000256" key="9">
    <source>
        <dbReference type="PIRNR" id="PIRNR000089"/>
    </source>
</evidence>
<feature type="binding site" evidence="10">
    <location>
        <begin position="252"/>
        <end position="253"/>
    </location>
    <ligand>
        <name>FAD</name>
        <dbReference type="ChEBI" id="CHEBI:57692"/>
    </ligand>
</feature>
<dbReference type="SMART" id="SM00893">
    <property type="entry name" value="ETF"/>
    <property type="match status" value="1"/>
</dbReference>
<comment type="subunit">
    <text evidence="3 9">Heterodimer of an alpha and a beta subunit.</text>
</comment>
<reference evidence="13 14" key="1">
    <citation type="submission" date="2018-07" db="EMBL/GenBank/DDBJ databases">
        <title>Draft Genome Assemblies for Five Robust Yarrowia lipolytica Strains Exhibiting High Lipid Production and Pentose Sugar Utilization and Sugar Alcohol Secretion from Undetoxified Lignocellulosic Biomass Hydrolysates.</title>
        <authorList>
            <consortium name="DOE Joint Genome Institute"/>
            <person name="Walker C."/>
            <person name="Ryu S."/>
            <person name="Na H."/>
            <person name="Zane M."/>
            <person name="LaButti K."/>
            <person name="Lipzen A."/>
            <person name="Haridas S."/>
            <person name="Barry K."/>
            <person name="Grigoriev I.V."/>
            <person name="Quarterman J."/>
            <person name="Slininger P."/>
            <person name="Dien B."/>
            <person name="Trinh C.T."/>
        </authorList>
    </citation>
    <scope>NUCLEOTIDE SEQUENCE [LARGE SCALE GENOMIC DNA]</scope>
    <source>
        <strain evidence="13 14">YB392</strain>
    </source>
</reference>
<dbReference type="FunFam" id="3.40.50.620:FF:000041">
    <property type="entry name" value="Electron transfer flavoprotein alpha subunit"/>
    <property type="match status" value="1"/>
</dbReference>
<proteinExistence type="inferred from homology"/>
<dbReference type="CDD" id="cd01715">
    <property type="entry name" value="ETF_alpha"/>
    <property type="match status" value="1"/>
</dbReference>
<evidence type="ECO:0000256" key="7">
    <source>
        <dbReference type="ARBA" id="ARBA00022982"/>
    </source>
</evidence>
<feature type="domain" description="Electron transfer flavoprotein alpha/beta-subunit N-terminal" evidence="12">
    <location>
        <begin position="25"/>
        <end position="206"/>
    </location>
</feature>
<protein>
    <recommendedName>
        <fullName evidence="9">Probable electron transfer flavoprotein subunit alpha</fullName>
    </recommendedName>
</protein>
<dbReference type="PANTHER" id="PTHR43153">
    <property type="entry name" value="ELECTRON TRANSFER FLAVOPROTEIN ALPHA"/>
    <property type="match status" value="1"/>
</dbReference>
<evidence type="ECO:0000256" key="3">
    <source>
        <dbReference type="ARBA" id="ARBA00011355"/>
    </source>
</evidence>
<organism evidence="13 14">
    <name type="scientific">Yarrowia lipolytica</name>
    <name type="common">Candida lipolytica</name>
    <dbReference type="NCBI Taxonomy" id="4952"/>
    <lineage>
        <taxon>Eukaryota</taxon>
        <taxon>Fungi</taxon>
        <taxon>Dikarya</taxon>
        <taxon>Ascomycota</taxon>
        <taxon>Saccharomycotina</taxon>
        <taxon>Dipodascomycetes</taxon>
        <taxon>Dipodascales</taxon>
        <taxon>Dipodascales incertae sedis</taxon>
        <taxon>Yarrowia</taxon>
    </lineage>
</organism>
<keyword evidence="9" id="KW-0496">Mitochondrion</keyword>
<gene>
    <name evidence="13" type="ORF">B0I71DRAFT_126981</name>
</gene>
<dbReference type="AlphaFoldDB" id="A0A371CEQ1"/>